<dbReference type="PANTHER" id="PTHR46558">
    <property type="entry name" value="TRACRIPTIONAL REGULATORY PROTEIN-RELATED-RELATED"/>
    <property type="match status" value="1"/>
</dbReference>
<dbReference type="SUPFAM" id="SSF47413">
    <property type="entry name" value="lambda repressor-like DNA-binding domains"/>
    <property type="match status" value="1"/>
</dbReference>
<reference evidence="4 5" key="1">
    <citation type="journal article" date="2015" name="Genome Announc.">
        <title>Expanding the biotechnology potential of lactobacilli through comparative genomics of 213 strains and associated genera.</title>
        <authorList>
            <person name="Sun Z."/>
            <person name="Harris H.M."/>
            <person name="McCann A."/>
            <person name="Guo C."/>
            <person name="Argimon S."/>
            <person name="Zhang W."/>
            <person name="Yang X."/>
            <person name="Jeffery I.B."/>
            <person name="Cooney J.C."/>
            <person name="Kagawa T.F."/>
            <person name="Liu W."/>
            <person name="Song Y."/>
            <person name="Salvetti E."/>
            <person name="Wrobel A."/>
            <person name="Rasinkangas P."/>
            <person name="Parkhill J."/>
            <person name="Rea M.C."/>
            <person name="O'Sullivan O."/>
            <person name="Ritari J."/>
            <person name="Douillard F.P."/>
            <person name="Paul Ross R."/>
            <person name="Yang R."/>
            <person name="Briner A.E."/>
            <person name="Felis G.E."/>
            <person name="de Vos W.M."/>
            <person name="Barrangou R."/>
            <person name="Klaenhammer T.R."/>
            <person name="Caufield P.W."/>
            <person name="Cui Y."/>
            <person name="Zhang H."/>
            <person name="O'Toole P.W."/>
        </authorList>
    </citation>
    <scope>NUCLEOTIDE SEQUENCE [LARGE SCALE GENOMIC DNA]</scope>
    <source>
        <strain evidence="4 5">DSM 14421</strain>
    </source>
</reference>
<keyword evidence="2" id="KW-1133">Transmembrane helix</keyword>
<keyword evidence="2" id="KW-0472">Membrane</keyword>
<dbReference type="PANTHER" id="PTHR46558:SF15">
    <property type="entry name" value="HELIX-TURN-HELIX DOMAIN PROTEIN"/>
    <property type="match status" value="1"/>
</dbReference>
<gene>
    <name evidence="4" type="ORF">FC85_GL000009</name>
</gene>
<dbReference type="RefSeq" id="WP_083484824.1">
    <property type="nucleotide sequence ID" value="NZ_AZEY01000005.1"/>
</dbReference>
<dbReference type="SMART" id="SM00530">
    <property type="entry name" value="HTH_XRE"/>
    <property type="match status" value="1"/>
</dbReference>
<dbReference type="CDD" id="cd00093">
    <property type="entry name" value="HTH_XRE"/>
    <property type="match status" value="1"/>
</dbReference>
<evidence type="ECO:0000256" key="1">
    <source>
        <dbReference type="ARBA" id="ARBA00023125"/>
    </source>
</evidence>
<dbReference type="PATRIC" id="fig|1423739.3.peg.12"/>
<dbReference type="Pfam" id="PF01381">
    <property type="entry name" value="HTH_3"/>
    <property type="match status" value="1"/>
</dbReference>
<dbReference type="STRING" id="1423739.FC85_GL000009"/>
<name>A0A0R1SKZ3_9LACO</name>
<sequence length="139" mass="16209">MMNIGKKLISYRQHNRLSQEELALKMHVSRQTISNWETGRTYPDIQSLLLLAELYHVTVDDLVKEDVKKMEDKLTQLKIRWLMIGIATSIILNYLAFASIRWIPIGIACMLVGTFTTIGVIMIYFYVKLTRSLQLRTFK</sequence>
<dbReference type="InterPro" id="IPR010982">
    <property type="entry name" value="Lambda_DNA-bd_dom_sf"/>
</dbReference>
<evidence type="ECO:0000256" key="2">
    <source>
        <dbReference type="SAM" id="Phobius"/>
    </source>
</evidence>
<protein>
    <recommendedName>
        <fullName evidence="3">HTH cro/C1-type domain-containing protein</fullName>
    </recommendedName>
</protein>
<feature type="domain" description="HTH cro/C1-type" evidence="3">
    <location>
        <begin position="8"/>
        <end position="62"/>
    </location>
</feature>
<evidence type="ECO:0000313" key="5">
    <source>
        <dbReference type="Proteomes" id="UP000052013"/>
    </source>
</evidence>
<proteinExistence type="predicted"/>
<keyword evidence="1" id="KW-0238">DNA-binding</keyword>
<evidence type="ECO:0000259" key="3">
    <source>
        <dbReference type="PROSITE" id="PS50943"/>
    </source>
</evidence>
<dbReference type="AlphaFoldDB" id="A0A0R1SKZ3"/>
<dbReference type="EMBL" id="AZEY01000005">
    <property type="protein sequence ID" value="KRL69981.1"/>
    <property type="molecule type" value="Genomic_DNA"/>
</dbReference>
<dbReference type="Proteomes" id="UP000052013">
    <property type="component" value="Unassembled WGS sequence"/>
</dbReference>
<accession>A0A0R1SKZ3</accession>
<dbReference type="InterPro" id="IPR001387">
    <property type="entry name" value="Cro/C1-type_HTH"/>
</dbReference>
<dbReference type="GO" id="GO:0003677">
    <property type="term" value="F:DNA binding"/>
    <property type="evidence" value="ECO:0007669"/>
    <property type="project" value="UniProtKB-KW"/>
</dbReference>
<feature type="transmembrane region" description="Helical" evidence="2">
    <location>
        <begin position="103"/>
        <end position="127"/>
    </location>
</feature>
<evidence type="ECO:0000313" key="4">
    <source>
        <dbReference type="EMBL" id="KRL69981.1"/>
    </source>
</evidence>
<feature type="transmembrane region" description="Helical" evidence="2">
    <location>
        <begin position="79"/>
        <end position="97"/>
    </location>
</feature>
<keyword evidence="2" id="KW-0812">Transmembrane</keyword>
<dbReference type="Gene3D" id="1.10.260.40">
    <property type="entry name" value="lambda repressor-like DNA-binding domains"/>
    <property type="match status" value="1"/>
</dbReference>
<organism evidence="4 5">
    <name type="scientific">Lentilactobacillus diolivorans DSM 14421</name>
    <dbReference type="NCBI Taxonomy" id="1423739"/>
    <lineage>
        <taxon>Bacteria</taxon>
        <taxon>Bacillati</taxon>
        <taxon>Bacillota</taxon>
        <taxon>Bacilli</taxon>
        <taxon>Lactobacillales</taxon>
        <taxon>Lactobacillaceae</taxon>
        <taxon>Lentilactobacillus</taxon>
    </lineage>
</organism>
<comment type="caution">
    <text evidence="4">The sequence shown here is derived from an EMBL/GenBank/DDBJ whole genome shotgun (WGS) entry which is preliminary data.</text>
</comment>
<dbReference type="PROSITE" id="PS50943">
    <property type="entry name" value="HTH_CROC1"/>
    <property type="match status" value="1"/>
</dbReference>